<proteinExistence type="predicted"/>
<protein>
    <submittedName>
        <fullName evidence="3">DUF4350 domain-containing protein</fullName>
    </submittedName>
</protein>
<feature type="domain" description="DUF4350" evidence="2">
    <location>
        <begin position="64"/>
        <end position="221"/>
    </location>
</feature>
<keyword evidence="4" id="KW-1185">Reference proteome</keyword>
<comment type="caution">
    <text evidence="3">The sequence shown here is derived from an EMBL/GenBank/DDBJ whole genome shotgun (WGS) entry which is preliminary data.</text>
</comment>
<accession>A0A4R5MN75</accession>
<organism evidence="3 4">
    <name type="scientific">Pedobacter changchengzhani</name>
    <dbReference type="NCBI Taxonomy" id="2529274"/>
    <lineage>
        <taxon>Bacteria</taxon>
        <taxon>Pseudomonadati</taxon>
        <taxon>Bacteroidota</taxon>
        <taxon>Sphingobacteriia</taxon>
        <taxon>Sphingobacteriales</taxon>
        <taxon>Sphingobacteriaceae</taxon>
        <taxon>Pedobacter</taxon>
    </lineage>
</organism>
<evidence type="ECO:0000259" key="2">
    <source>
        <dbReference type="Pfam" id="PF14258"/>
    </source>
</evidence>
<dbReference type="Proteomes" id="UP000295668">
    <property type="component" value="Unassembled WGS sequence"/>
</dbReference>
<feature type="transmembrane region" description="Helical" evidence="1">
    <location>
        <begin position="260"/>
        <end position="277"/>
    </location>
</feature>
<evidence type="ECO:0000256" key="1">
    <source>
        <dbReference type="SAM" id="Phobius"/>
    </source>
</evidence>
<keyword evidence="1" id="KW-0472">Membrane</keyword>
<keyword evidence="1" id="KW-0812">Transmembrane</keyword>
<reference evidence="3 4" key="1">
    <citation type="submission" date="2019-02" db="EMBL/GenBank/DDBJ databases">
        <title>Pedobacter sp. nov., a novel speices isolated from soil of pinguins habitat in Antarcitica.</title>
        <authorList>
            <person name="He R.-H."/>
        </authorList>
    </citation>
    <scope>NUCLEOTIDE SEQUENCE [LARGE SCALE GENOMIC DNA]</scope>
    <source>
        <strain evidence="3 4">E01020</strain>
    </source>
</reference>
<dbReference type="OrthoDB" id="1111222at2"/>
<gene>
    <name evidence="3" type="ORF">EZJ43_03475</name>
</gene>
<dbReference type="Pfam" id="PF14258">
    <property type="entry name" value="DUF4350"/>
    <property type="match status" value="1"/>
</dbReference>
<dbReference type="RefSeq" id="WP_133261284.1">
    <property type="nucleotide sequence ID" value="NZ_SJCY01000002.1"/>
</dbReference>
<sequence length="398" mass="45564">MKGYKIYLAIGVLLIAAYLVAQYNKPSPTDWTATYVAKDKIPFGTYILRNRINDIIPNAEVLNAQNATYNTFKDSKYEASSYIIVASSVKIDKTDFEQLKLFMEKGNNVFIAAYEFGPYLNKILKLQTATVYKTTPGSISVNFTNPALSSVADYRFEKDIGNQYFQKYETKNVTALGKNALGNVNFISKKYKKGNLYLIAEPGFYTNFNLLDKDGADYAAKSLSYLRQSKTVLWDEYNTLANTDEGSLLRVFFKHPELKYAYYLTIIGLIIFVLYDMKRRQRIIPIMNPFTNSSVDFVKVVGSVYFDKRNNLDIARKKITFFLAYLRARYHLKTNEIDGNFSELLSQKTGINLILAKTLTNNFIKIPLAQEINDKELIDLNDIIEQFYKNTQPHGATI</sequence>
<name>A0A4R5MN75_9SPHI</name>
<dbReference type="EMBL" id="SJCY01000002">
    <property type="protein sequence ID" value="TDG37192.1"/>
    <property type="molecule type" value="Genomic_DNA"/>
</dbReference>
<dbReference type="InterPro" id="IPR025646">
    <property type="entry name" value="DUF4350"/>
</dbReference>
<keyword evidence="1" id="KW-1133">Transmembrane helix</keyword>
<dbReference type="AlphaFoldDB" id="A0A4R5MN75"/>
<evidence type="ECO:0000313" key="4">
    <source>
        <dbReference type="Proteomes" id="UP000295668"/>
    </source>
</evidence>
<evidence type="ECO:0000313" key="3">
    <source>
        <dbReference type="EMBL" id="TDG37192.1"/>
    </source>
</evidence>